<dbReference type="InterPro" id="IPR006202">
    <property type="entry name" value="Neur_chan_lig-bd"/>
</dbReference>
<feature type="region of interest" description="Disordered" evidence="1">
    <location>
        <begin position="512"/>
        <end position="533"/>
    </location>
</feature>
<dbReference type="EMBL" id="BRYB01000896">
    <property type="protein sequence ID" value="GMI39869.1"/>
    <property type="molecule type" value="Genomic_DNA"/>
</dbReference>
<organism evidence="4 5">
    <name type="scientific">Tetraparma gracilis</name>
    <dbReference type="NCBI Taxonomy" id="2962635"/>
    <lineage>
        <taxon>Eukaryota</taxon>
        <taxon>Sar</taxon>
        <taxon>Stramenopiles</taxon>
        <taxon>Ochrophyta</taxon>
        <taxon>Bolidophyceae</taxon>
        <taxon>Parmales</taxon>
        <taxon>Triparmaceae</taxon>
        <taxon>Tetraparma</taxon>
    </lineage>
</organism>
<feature type="region of interest" description="Disordered" evidence="1">
    <location>
        <begin position="11"/>
        <end position="37"/>
    </location>
</feature>
<dbReference type="Pfam" id="PF02931">
    <property type="entry name" value="Neur_chan_LBD"/>
    <property type="match status" value="1"/>
</dbReference>
<name>A0ABQ6N4T5_9STRA</name>
<dbReference type="Proteomes" id="UP001165060">
    <property type="component" value="Unassembled WGS sequence"/>
</dbReference>
<dbReference type="InterPro" id="IPR036734">
    <property type="entry name" value="Neur_chan_lig-bd_sf"/>
</dbReference>
<keyword evidence="2" id="KW-1133">Transmembrane helix</keyword>
<dbReference type="PANTHER" id="PTHR18945">
    <property type="entry name" value="NEUROTRANSMITTER GATED ION CHANNEL"/>
    <property type="match status" value="1"/>
</dbReference>
<dbReference type="Gene3D" id="2.70.170.10">
    <property type="entry name" value="Neurotransmitter-gated ion-channel ligand-binding domain"/>
    <property type="match status" value="1"/>
</dbReference>
<reference evidence="4 5" key="1">
    <citation type="journal article" date="2023" name="Commun. Biol.">
        <title>Genome analysis of Parmales, the sister group of diatoms, reveals the evolutionary specialization of diatoms from phago-mixotrophs to photoautotrophs.</title>
        <authorList>
            <person name="Ban H."/>
            <person name="Sato S."/>
            <person name="Yoshikawa S."/>
            <person name="Yamada K."/>
            <person name="Nakamura Y."/>
            <person name="Ichinomiya M."/>
            <person name="Sato N."/>
            <person name="Blanc-Mathieu R."/>
            <person name="Endo H."/>
            <person name="Kuwata A."/>
            <person name="Ogata H."/>
        </authorList>
    </citation>
    <scope>NUCLEOTIDE SEQUENCE [LARGE SCALE GENOMIC DNA]</scope>
</reference>
<protein>
    <recommendedName>
        <fullName evidence="3">Neurotransmitter-gated ion-channel ligand-binding domain-containing protein</fullName>
    </recommendedName>
</protein>
<proteinExistence type="predicted"/>
<accession>A0ABQ6N4T5</accession>
<feature type="transmembrane region" description="Helical" evidence="2">
    <location>
        <begin position="250"/>
        <end position="272"/>
    </location>
</feature>
<dbReference type="SUPFAM" id="SSF63712">
    <property type="entry name" value="Nicotinic receptor ligand binding domain-like"/>
    <property type="match status" value="1"/>
</dbReference>
<comment type="caution">
    <text evidence="4">The sequence shown here is derived from an EMBL/GenBank/DDBJ whole genome shotgun (WGS) entry which is preliminary data.</text>
</comment>
<evidence type="ECO:0000313" key="5">
    <source>
        <dbReference type="Proteomes" id="UP001165060"/>
    </source>
</evidence>
<feature type="domain" description="Neurotransmitter-gated ion-channel ligand-binding" evidence="3">
    <location>
        <begin position="39"/>
        <end position="202"/>
    </location>
</feature>
<evidence type="ECO:0000256" key="2">
    <source>
        <dbReference type="SAM" id="Phobius"/>
    </source>
</evidence>
<sequence length="533" mass="60901">MFKRSLFEFRNNTPRNRKGGFSPQSLDDPGRESQASVTLDPNYPLTIIPVAHPLLVKASVKIIKLLEINTNANTFQADFTVSLKWEDDSFMPVVRGEVPESEVVMDKHFVPTFDVVNLVRLENMEEPEFNYRRRKDVNKCRVTMRQRVRGVFFEHMELMNFPFDVQSLNVRIRSRFNVEHVVYQLASERKYPSIFSGSRFMLPEWDFVTPRKENGMPGTPYVWCGESGKTTSTSKPHAYFTFNQPVSRKIGYYLGTVIPTYFLTVCLGWNAYGNDMADNANRLNAVVALFLTSIAYKSTYQQNLPRTHYFTRLDLYSYYQLLFLCLQAAEHSAAKLALDQGLYGEDHIRKMEFYWVGGLAVVWTLSHVLIYYVSVTHRRILDMDVESLREYLMNIEDEEIAAERARSRGFKWFWNLKKAAVDESITTGSKRMSYVLKKDDEDIRFDLDGLGGFELGNLFADGNIDHDNDKLPSVIQMKKAAEVNAVHGPQVPEHKNVTLVNAEDLIGVSARKGMSDRSAGGEGGVGKEASTNV</sequence>
<gene>
    <name evidence="4" type="ORF">TeGR_g9465</name>
</gene>
<keyword evidence="2" id="KW-0472">Membrane</keyword>
<feature type="transmembrane region" description="Helical" evidence="2">
    <location>
        <begin position="353"/>
        <end position="373"/>
    </location>
</feature>
<dbReference type="InterPro" id="IPR038050">
    <property type="entry name" value="Neuro_actylchol_rec"/>
</dbReference>
<dbReference type="Gene3D" id="1.20.58.390">
    <property type="entry name" value="Neurotransmitter-gated ion-channel transmembrane domain"/>
    <property type="match status" value="1"/>
</dbReference>
<evidence type="ECO:0000256" key="1">
    <source>
        <dbReference type="SAM" id="MobiDB-lite"/>
    </source>
</evidence>
<dbReference type="InterPro" id="IPR006201">
    <property type="entry name" value="Neur_channel"/>
</dbReference>
<keyword evidence="2" id="KW-0812">Transmembrane</keyword>
<keyword evidence="5" id="KW-1185">Reference proteome</keyword>
<evidence type="ECO:0000313" key="4">
    <source>
        <dbReference type="EMBL" id="GMI39869.1"/>
    </source>
</evidence>
<evidence type="ECO:0000259" key="3">
    <source>
        <dbReference type="Pfam" id="PF02931"/>
    </source>
</evidence>